<feature type="compositionally biased region" description="Low complexity" evidence="1">
    <location>
        <begin position="46"/>
        <end position="58"/>
    </location>
</feature>
<proteinExistence type="predicted"/>
<sequence>MNPLQKLDFFLQRDFRDDSAADTLIRSCADVFGVIQGSVLFSGQHSDSGADPAAAPDFGDVDFG</sequence>
<organism evidence="2 3">
    <name type="scientific">Nesidiocoris tenuis</name>
    <dbReference type="NCBI Taxonomy" id="355587"/>
    <lineage>
        <taxon>Eukaryota</taxon>
        <taxon>Metazoa</taxon>
        <taxon>Ecdysozoa</taxon>
        <taxon>Arthropoda</taxon>
        <taxon>Hexapoda</taxon>
        <taxon>Insecta</taxon>
        <taxon>Pterygota</taxon>
        <taxon>Neoptera</taxon>
        <taxon>Paraneoptera</taxon>
        <taxon>Hemiptera</taxon>
        <taxon>Heteroptera</taxon>
        <taxon>Panheteroptera</taxon>
        <taxon>Cimicomorpha</taxon>
        <taxon>Miridae</taxon>
        <taxon>Dicyphina</taxon>
        <taxon>Nesidiocoris</taxon>
    </lineage>
</organism>
<accession>A0A6H5HCD0</accession>
<protein>
    <submittedName>
        <fullName evidence="2">Uncharacterized protein</fullName>
    </submittedName>
</protein>
<feature type="non-terminal residue" evidence="2">
    <location>
        <position position="64"/>
    </location>
</feature>
<dbReference type="AlphaFoldDB" id="A0A6H5HCD0"/>
<feature type="region of interest" description="Disordered" evidence="1">
    <location>
        <begin position="44"/>
        <end position="64"/>
    </location>
</feature>
<reference evidence="2 3" key="1">
    <citation type="submission" date="2020-02" db="EMBL/GenBank/DDBJ databases">
        <authorList>
            <person name="Ferguson B K."/>
        </authorList>
    </citation>
    <scope>NUCLEOTIDE SEQUENCE [LARGE SCALE GENOMIC DNA]</scope>
</reference>
<dbReference type="Proteomes" id="UP000479000">
    <property type="component" value="Unassembled WGS sequence"/>
</dbReference>
<evidence type="ECO:0000256" key="1">
    <source>
        <dbReference type="SAM" id="MobiDB-lite"/>
    </source>
</evidence>
<keyword evidence="3" id="KW-1185">Reference proteome</keyword>
<gene>
    <name evidence="2" type="ORF">NTEN_LOCUS18032</name>
</gene>
<evidence type="ECO:0000313" key="2">
    <source>
        <dbReference type="EMBL" id="CAB0013421.1"/>
    </source>
</evidence>
<name>A0A6H5HCD0_9HEMI</name>
<evidence type="ECO:0000313" key="3">
    <source>
        <dbReference type="Proteomes" id="UP000479000"/>
    </source>
</evidence>
<dbReference type="EMBL" id="CADCXU010026637">
    <property type="protein sequence ID" value="CAB0013421.1"/>
    <property type="molecule type" value="Genomic_DNA"/>
</dbReference>